<dbReference type="AlphaFoldDB" id="A0A6L6XMT7"/>
<name>A0A6L6XMT7_9ACTN</name>
<dbReference type="InterPro" id="IPR012347">
    <property type="entry name" value="Ferritin-like"/>
</dbReference>
<dbReference type="GO" id="GO:0005829">
    <property type="term" value="C:cytosol"/>
    <property type="evidence" value="ECO:0007669"/>
    <property type="project" value="TreeGrafter"/>
</dbReference>
<dbReference type="EMBL" id="WSEK01000004">
    <property type="protein sequence ID" value="MVQ48162.1"/>
    <property type="molecule type" value="Genomic_DNA"/>
</dbReference>
<dbReference type="PANTHER" id="PTHR30458:SF0">
    <property type="entry name" value="1,2-PHENYLACETYL-COA EPOXIDASE, SUBUNIT C"/>
    <property type="match status" value="1"/>
</dbReference>
<dbReference type="GO" id="GO:0010124">
    <property type="term" value="P:phenylacetate catabolic process"/>
    <property type="evidence" value="ECO:0007669"/>
    <property type="project" value="InterPro"/>
</dbReference>
<sequence>MTPPGSSTPPLPFSSDYVLGLADDALVSAQRMSWWISRAPELEEDLALANIGLDQLGQARTLLTYAGALEGAGRTEDDLAYLRDDREFRNVWLVERPQTDFGVTIARLLVFATYQAELYAALAASSDATLAGVAGKAVKEVAYHLDHARLWTLRLGDGTEVSHERMQAALDAEWPYVDELFTPVEGALVDPASLRDAVLGRVAAVVREATLEVPDVAPTVGGGRRGLHTEHLGHLLAEMQHLHRSHPGATW</sequence>
<dbReference type="InterPro" id="IPR007814">
    <property type="entry name" value="PaaA_PaaC"/>
</dbReference>
<comment type="caution">
    <text evidence="1">The sequence shown here is derived from an EMBL/GenBank/DDBJ whole genome shotgun (WGS) entry which is preliminary data.</text>
</comment>
<proteinExistence type="predicted"/>
<keyword evidence="2" id="KW-1185">Reference proteome</keyword>
<dbReference type="PIRSF" id="PIRSF037834">
    <property type="entry name" value="PA_CoA_Oase3"/>
    <property type="match status" value="1"/>
</dbReference>
<dbReference type="NCBIfam" id="TIGR02158">
    <property type="entry name" value="PA_CoA_Oxy3"/>
    <property type="match status" value="1"/>
</dbReference>
<dbReference type="Proteomes" id="UP000473525">
    <property type="component" value="Unassembled WGS sequence"/>
</dbReference>
<organism evidence="1 2">
    <name type="scientific">Nocardioides agri</name>
    <dbReference type="NCBI Taxonomy" id="2682843"/>
    <lineage>
        <taxon>Bacteria</taxon>
        <taxon>Bacillati</taxon>
        <taxon>Actinomycetota</taxon>
        <taxon>Actinomycetes</taxon>
        <taxon>Propionibacteriales</taxon>
        <taxon>Nocardioidaceae</taxon>
        <taxon>Nocardioides</taxon>
    </lineage>
</organism>
<gene>
    <name evidence="1" type="primary">paaC</name>
    <name evidence="1" type="ORF">GON03_03140</name>
</gene>
<dbReference type="InterPro" id="IPR011882">
    <property type="entry name" value="PaaC"/>
</dbReference>
<dbReference type="InterPro" id="IPR009078">
    <property type="entry name" value="Ferritin-like_SF"/>
</dbReference>
<reference evidence="1 2" key="1">
    <citation type="submission" date="2019-12" db="EMBL/GenBank/DDBJ databases">
        <authorList>
            <person name="Huq M.A."/>
        </authorList>
    </citation>
    <scope>NUCLEOTIDE SEQUENCE [LARGE SCALE GENOMIC DNA]</scope>
    <source>
        <strain evidence="1 2">MAH-18</strain>
    </source>
</reference>
<dbReference type="Gene3D" id="1.20.1260.10">
    <property type="match status" value="1"/>
</dbReference>
<dbReference type="SUPFAM" id="SSF47240">
    <property type="entry name" value="Ferritin-like"/>
    <property type="match status" value="1"/>
</dbReference>
<dbReference type="InterPro" id="IPR052703">
    <property type="entry name" value="Aromatic_CoA_ox/epox"/>
</dbReference>
<accession>A0A6L6XMT7</accession>
<dbReference type="PANTHER" id="PTHR30458">
    <property type="entry name" value="PHENYLACETIC ACID DEGRADATION PROTEIN PAA"/>
    <property type="match status" value="1"/>
</dbReference>
<protein>
    <submittedName>
        <fullName evidence="1">Phenylacetate-CoA oxygenase subunit PaaC</fullName>
    </submittedName>
</protein>
<evidence type="ECO:0000313" key="2">
    <source>
        <dbReference type="Proteomes" id="UP000473525"/>
    </source>
</evidence>
<dbReference type="Pfam" id="PF05138">
    <property type="entry name" value="PaaA_PaaC"/>
    <property type="match status" value="1"/>
</dbReference>
<evidence type="ECO:0000313" key="1">
    <source>
        <dbReference type="EMBL" id="MVQ48162.1"/>
    </source>
</evidence>